<protein>
    <submittedName>
        <fullName evidence="2">Uncharacterized protein</fullName>
    </submittedName>
</protein>
<dbReference type="RefSeq" id="WP_380617403.1">
    <property type="nucleotide sequence ID" value="NZ_JBHSDK010000001.1"/>
</dbReference>
<feature type="compositionally biased region" description="Polar residues" evidence="1">
    <location>
        <begin position="82"/>
        <end position="92"/>
    </location>
</feature>
<accession>A0ABV8TT07</accession>
<dbReference type="Proteomes" id="UP001595823">
    <property type="component" value="Unassembled WGS sequence"/>
</dbReference>
<feature type="region of interest" description="Disordered" evidence="1">
    <location>
        <begin position="1"/>
        <end position="113"/>
    </location>
</feature>
<dbReference type="EMBL" id="JBHSDK010000001">
    <property type="protein sequence ID" value="MFC4333666.1"/>
    <property type="molecule type" value="Genomic_DNA"/>
</dbReference>
<keyword evidence="3" id="KW-1185">Reference proteome</keyword>
<comment type="caution">
    <text evidence="2">The sequence shown here is derived from an EMBL/GenBank/DDBJ whole genome shotgun (WGS) entry which is preliminary data.</text>
</comment>
<reference evidence="3" key="1">
    <citation type="journal article" date="2019" name="Int. J. Syst. Evol. Microbiol.">
        <title>The Global Catalogue of Microorganisms (GCM) 10K type strain sequencing project: providing services to taxonomists for standard genome sequencing and annotation.</title>
        <authorList>
            <consortium name="The Broad Institute Genomics Platform"/>
            <consortium name="The Broad Institute Genome Sequencing Center for Infectious Disease"/>
            <person name="Wu L."/>
            <person name="Ma J."/>
        </authorList>
    </citation>
    <scope>NUCLEOTIDE SEQUENCE [LARGE SCALE GENOMIC DNA]</scope>
    <source>
        <strain evidence="3">IBRC-M 10908</strain>
    </source>
</reference>
<organism evidence="2 3">
    <name type="scientific">Salininema proteolyticum</name>
    <dbReference type="NCBI Taxonomy" id="1607685"/>
    <lineage>
        <taxon>Bacteria</taxon>
        <taxon>Bacillati</taxon>
        <taxon>Actinomycetota</taxon>
        <taxon>Actinomycetes</taxon>
        <taxon>Glycomycetales</taxon>
        <taxon>Glycomycetaceae</taxon>
        <taxon>Salininema</taxon>
    </lineage>
</organism>
<gene>
    <name evidence="2" type="ORF">ACFPET_00435</name>
</gene>
<sequence>MAVPGGQGPDEPTVAHPTVQGGLGMEFRAPSEPHADPSRPQGLSTPAPDDTAQIPRVGDGVTETGERNLVSVDSSPRVPESPETSARPSNAASPRGGTGLAHSATGVPHKAASRSRMAPDWTHMPLRMVAAAAIVALCLSAAVASLQSVAEWINP</sequence>
<evidence type="ECO:0000313" key="2">
    <source>
        <dbReference type="EMBL" id="MFC4333666.1"/>
    </source>
</evidence>
<evidence type="ECO:0000313" key="3">
    <source>
        <dbReference type="Proteomes" id="UP001595823"/>
    </source>
</evidence>
<proteinExistence type="predicted"/>
<evidence type="ECO:0000256" key="1">
    <source>
        <dbReference type="SAM" id="MobiDB-lite"/>
    </source>
</evidence>
<name>A0ABV8TT07_9ACTN</name>